<dbReference type="GO" id="GO:0016787">
    <property type="term" value="F:hydrolase activity"/>
    <property type="evidence" value="ECO:0007669"/>
    <property type="project" value="UniProtKB-KW"/>
</dbReference>
<dbReference type="SUPFAM" id="SSF53474">
    <property type="entry name" value="alpha/beta-Hydrolases"/>
    <property type="match status" value="1"/>
</dbReference>
<dbReference type="Pfam" id="PF12697">
    <property type="entry name" value="Abhydrolase_6"/>
    <property type="match status" value="1"/>
</dbReference>
<dbReference type="EMBL" id="CP032229">
    <property type="protein sequence ID" value="QBJ89183.1"/>
    <property type="molecule type" value="Genomic_DNA"/>
</dbReference>
<proteinExistence type="predicted"/>
<feature type="domain" description="AB hydrolase-1" evidence="2">
    <location>
        <begin position="89"/>
        <end position="240"/>
    </location>
</feature>
<evidence type="ECO:0000259" key="2">
    <source>
        <dbReference type="Pfam" id="PF12697"/>
    </source>
</evidence>
<sequence>MCPGPTLSDVLSSRPSHWAERDPVTKPRAERLRIPRDDPVRPPEGKATPLRVHSDGPDETTHQQGGEGAEDPESALVVRYAPKSPKAAVLTLHGGRADDVSASRPWHLAALRMRPVLRAVATGLPSDGILLGEVRYRHRGWNGGAAADDVLRALGELQERFGPLPVVLVGHSMGGRAALHAAAHPAVRGVLALAPWLPAAEPAVHLHGQRLVVLHGDADRITGADDSVDFVLRARTAGAHAGMVMITGAEHAMLRRLTTWHRLATEIVADLLRDHPAKDGTVAEATAPGAPAFLRI</sequence>
<dbReference type="Gene3D" id="3.40.50.1820">
    <property type="entry name" value="alpha/beta hydrolase"/>
    <property type="match status" value="1"/>
</dbReference>
<keyword evidence="4" id="KW-1185">Reference proteome</keyword>
<evidence type="ECO:0000313" key="4">
    <source>
        <dbReference type="Proteomes" id="UP000292547"/>
    </source>
</evidence>
<organism evidence="3 4">
    <name type="scientific">Streptomyces seoulensis</name>
    <dbReference type="NCBI Taxonomy" id="73044"/>
    <lineage>
        <taxon>Bacteria</taxon>
        <taxon>Bacillati</taxon>
        <taxon>Actinomycetota</taxon>
        <taxon>Actinomycetes</taxon>
        <taxon>Kitasatosporales</taxon>
        <taxon>Streptomycetaceae</taxon>
        <taxon>Streptomyces</taxon>
    </lineage>
</organism>
<keyword evidence="3" id="KW-0378">Hydrolase</keyword>
<dbReference type="KEGG" id="sseo:D0Z67_01885"/>
<accession>A0A4P6TRH3</accession>
<evidence type="ECO:0000256" key="1">
    <source>
        <dbReference type="SAM" id="MobiDB-lite"/>
    </source>
</evidence>
<dbReference type="Proteomes" id="UP000292547">
    <property type="component" value="Chromosome"/>
</dbReference>
<feature type="compositionally biased region" description="Basic and acidic residues" evidence="1">
    <location>
        <begin position="52"/>
        <end position="61"/>
    </location>
</feature>
<gene>
    <name evidence="3" type="ORF">D0Z67_01885</name>
</gene>
<protein>
    <submittedName>
        <fullName evidence="3">Alpha/beta hydrolase</fullName>
    </submittedName>
</protein>
<dbReference type="InterPro" id="IPR029058">
    <property type="entry name" value="AB_hydrolase_fold"/>
</dbReference>
<feature type="region of interest" description="Disordered" evidence="1">
    <location>
        <begin position="1"/>
        <end position="72"/>
    </location>
</feature>
<dbReference type="STRING" id="73044.GCA_000725795_02120"/>
<evidence type="ECO:0000313" key="3">
    <source>
        <dbReference type="EMBL" id="QBJ89183.1"/>
    </source>
</evidence>
<dbReference type="OrthoDB" id="3366509at2"/>
<feature type="compositionally biased region" description="Basic and acidic residues" evidence="1">
    <location>
        <begin position="17"/>
        <end position="44"/>
    </location>
</feature>
<dbReference type="AlphaFoldDB" id="A0A4P6TRH3"/>
<dbReference type="InterPro" id="IPR000073">
    <property type="entry name" value="AB_hydrolase_1"/>
</dbReference>
<reference evidence="3 4" key="1">
    <citation type="submission" date="2018-08" db="EMBL/GenBank/DDBJ databases">
        <title>The complete genome sequence of Streptomyces seoulensis, a pioneer strain for nickel superoxide dismutase discovery.</title>
        <authorList>
            <person name="Shin J."/>
            <person name="Lee J.-S."/>
            <person name="Lee E.-J."/>
            <person name="Youn H.-D."/>
        </authorList>
    </citation>
    <scope>NUCLEOTIDE SEQUENCE [LARGE SCALE GENOMIC DNA]</scope>
    <source>
        <strain evidence="3 4">KCTC 9819</strain>
    </source>
</reference>
<name>A0A4P6TRH3_STRSO</name>